<proteinExistence type="predicted"/>
<comment type="caution">
    <text evidence="1">The sequence shown here is derived from an EMBL/GenBank/DDBJ whole genome shotgun (WGS) entry which is preliminary data.</text>
</comment>
<reference evidence="1 2" key="1">
    <citation type="submission" date="2019-10" db="EMBL/GenBank/DDBJ databases">
        <title>Epibacterium sp. nov., isolated from seawater.</title>
        <authorList>
            <person name="Zhang X."/>
            <person name="Li N."/>
        </authorList>
    </citation>
    <scope>NUCLEOTIDE SEQUENCE [LARGE SCALE GENOMIC DNA]</scope>
    <source>
        <strain evidence="1 2">SM1969</strain>
    </source>
</reference>
<evidence type="ECO:0000313" key="1">
    <source>
        <dbReference type="EMBL" id="MQY41514.1"/>
    </source>
</evidence>
<organism evidence="1 2">
    <name type="scientific">Tritonibacter aquimaris</name>
    <dbReference type="NCBI Taxonomy" id="2663379"/>
    <lineage>
        <taxon>Bacteria</taxon>
        <taxon>Pseudomonadati</taxon>
        <taxon>Pseudomonadota</taxon>
        <taxon>Alphaproteobacteria</taxon>
        <taxon>Rhodobacterales</taxon>
        <taxon>Paracoccaceae</taxon>
        <taxon>Tritonibacter</taxon>
    </lineage>
</organism>
<dbReference type="RefSeq" id="WP_153544755.1">
    <property type="nucleotide sequence ID" value="NZ_WIXK01000001.1"/>
</dbReference>
<gene>
    <name evidence="1" type="ORF">GG681_02585</name>
</gene>
<name>A0A844ASZ7_9RHOB</name>
<evidence type="ECO:0000313" key="2">
    <source>
        <dbReference type="Proteomes" id="UP000436694"/>
    </source>
</evidence>
<keyword evidence="2" id="KW-1185">Reference proteome</keyword>
<dbReference type="AlphaFoldDB" id="A0A844ASZ7"/>
<sequence>MKNALVQRKSEQLKEKLSQRGFELRLVQDEQCLGQMFNDIGKTETHPVSELHLDQLKRGEGFWLAMQHEGEFVTCISARVEHLHDRSFGEFWTNHCQSKYPERTHLVDQVSDQLNTTLDGCLVYFGGVQVAEGWQGNIARLKLFCDFARCVAYDRWAFDWLYTIINRKHRALSRIYGFEEIFDDAVSWVDPVPEGLSNDQVYLASRRQMVEARLFANPGELGDNRCHG</sequence>
<accession>A0A844ASZ7</accession>
<dbReference type="Proteomes" id="UP000436694">
    <property type="component" value="Unassembled WGS sequence"/>
</dbReference>
<dbReference type="EMBL" id="WIXK01000001">
    <property type="protein sequence ID" value="MQY41514.1"/>
    <property type="molecule type" value="Genomic_DNA"/>
</dbReference>
<protein>
    <recommendedName>
        <fullName evidence="3">N-acetyltransferase domain-containing protein</fullName>
    </recommendedName>
</protein>
<evidence type="ECO:0008006" key="3">
    <source>
        <dbReference type="Google" id="ProtNLM"/>
    </source>
</evidence>